<evidence type="ECO:0000313" key="3">
    <source>
        <dbReference type="Proteomes" id="UP000002630"/>
    </source>
</evidence>
<dbReference type="EMBL" id="FN649727">
    <property type="protein sequence ID" value="CBJ48483.1"/>
    <property type="molecule type" value="Genomic_DNA"/>
</dbReference>
<proteinExistence type="predicted"/>
<accession>D7FQF1</accession>
<evidence type="ECO:0000256" key="1">
    <source>
        <dbReference type="SAM" id="MobiDB-lite"/>
    </source>
</evidence>
<keyword evidence="3" id="KW-1185">Reference proteome</keyword>
<sequence>MPRQTHKEHSFRGHHADTPRHPSPLCVVRRKHQARTNEAVSWTAAGDTQTTKKTCYDGRTRLTAHPFLSSFHGEASPYLCGHLINFSSGVGRQTSSVEPKAKDGAAGGATKRWRKGRFSRVTQLSRGLGCWTSDSMEDYLRLLLDNPEPAIEAQAAGEQNTQSRNAIMLNETHLVIYKRTAANHFTETFELGMEKAVQNAAGYIKRSTAFLIDDGLLTGYFVAISTMSAEGRSLSLVDARRLEEGGHAHAQELSVRNNTTGETCTIMRTWIRVPMTSSDVGRLGRHLAE</sequence>
<dbReference type="OrthoDB" id="10434108at2759"/>
<protein>
    <submittedName>
        <fullName evidence="2">Uncharacterized protein</fullName>
    </submittedName>
</protein>
<dbReference type="InParanoid" id="D7FQF1"/>
<dbReference type="Proteomes" id="UP000002630">
    <property type="component" value="Linkage Group LG02"/>
</dbReference>
<feature type="region of interest" description="Disordered" evidence="1">
    <location>
        <begin position="91"/>
        <end position="111"/>
    </location>
</feature>
<name>D7FQF1_ECTSI</name>
<organism evidence="2 3">
    <name type="scientific">Ectocarpus siliculosus</name>
    <name type="common">Brown alga</name>
    <name type="synonym">Conferva siliculosa</name>
    <dbReference type="NCBI Taxonomy" id="2880"/>
    <lineage>
        <taxon>Eukaryota</taxon>
        <taxon>Sar</taxon>
        <taxon>Stramenopiles</taxon>
        <taxon>Ochrophyta</taxon>
        <taxon>PX clade</taxon>
        <taxon>Phaeophyceae</taxon>
        <taxon>Ectocarpales</taxon>
        <taxon>Ectocarpaceae</taxon>
        <taxon>Ectocarpus</taxon>
    </lineage>
</organism>
<evidence type="ECO:0000313" key="2">
    <source>
        <dbReference type="EMBL" id="CBJ48483.1"/>
    </source>
</evidence>
<feature type="compositionally biased region" description="Basic and acidic residues" evidence="1">
    <location>
        <begin position="1"/>
        <end position="20"/>
    </location>
</feature>
<feature type="region of interest" description="Disordered" evidence="1">
    <location>
        <begin position="1"/>
        <end position="24"/>
    </location>
</feature>
<reference evidence="2 3" key="1">
    <citation type="journal article" date="2010" name="Nature">
        <title>The Ectocarpus genome and the independent evolution of multicellularity in brown algae.</title>
        <authorList>
            <person name="Cock J.M."/>
            <person name="Sterck L."/>
            <person name="Rouze P."/>
            <person name="Scornet D."/>
            <person name="Allen A.E."/>
            <person name="Amoutzias G."/>
            <person name="Anthouard V."/>
            <person name="Artiguenave F."/>
            <person name="Aury J.M."/>
            <person name="Badger J.H."/>
            <person name="Beszteri B."/>
            <person name="Billiau K."/>
            <person name="Bonnet E."/>
            <person name="Bothwell J.H."/>
            <person name="Bowler C."/>
            <person name="Boyen C."/>
            <person name="Brownlee C."/>
            <person name="Carrano C.J."/>
            <person name="Charrier B."/>
            <person name="Cho G.Y."/>
            <person name="Coelho S.M."/>
            <person name="Collen J."/>
            <person name="Corre E."/>
            <person name="Da Silva C."/>
            <person name="Delage L."/>
            <person name="Delaroque N."/>
            <person name="Dittami S.M."/>
            <person name="Doulbeau S."/>
            <person name="Elias M."/>
            <person name="Farnham G."/>
            <person name="Gachon C.M."/>
            <person name="Gschloessl B."/>
            <person name="Heesch S."/>
            <person name="Jabbari K."/>
            <person name="Jubin C."/>
            <person name="Kawai H."/>
            <person name="Kimura K."/>
            <person name="Kloareg B."/>
            <person name="Kupper F.C."/>
            <person name="Lang D."/>
            <person name="Le Bail A."/>
            <person name="Leblanc C."/>
            <person name="Lerouge P."/>
            <person name="Lohr M."/>
            <person name="Lopez P.J."/>
            <person name="Martens C."/>
            <person name="Maumus F."/>
            <person name="Michel G."/>
            <person name="Miranda-Saavedra D."/>
            <person name="Morales J."/>
            <person name="Moreau H."/>
            <person name="Motomura T."/>
            <person name="Nagasato C."/>
            <person name="Napoli C.A."/>
            <person name="Nelson D.R."/>
            <person name="Nyvall-Collen P."/>
            <person name="Peters A.F."/>
            <person name="Pommier C."/>
            <person name="Potin P."/>
            <person name="Poulain J."/>
            <person name="Quesneville H."/>
            <person name="Read B."/>
            <person name="Rensing S.A."/>
            <person name="Ritter A."/>
            <person name="Rousvoal S."/>
            <person name="Samanta M."/>
            <person name="Samson G."/>
            <person name="Schroeder D.C."/>
            <person name="Segurens B."/>
            <person name="Strittmatter M."/>
            <person name="Tonon T."/>
            <person name="Tregear J.W."/>
            <person name="Valentin K."/>
            <person name="von Dassow P."/>
            <person name="Yamagishi T."/>
            <person name="Van de Peer Y."/>
            <person name="Wincker P."/>
        </authorList>
    </citation>
    <scope>NUCLEOTIDE SEQUENCE [LARGE SCALE GENOMIC DNA]</scope>
    <source>
        <strain evidence="3">Ec32 / CCAP1310/4</strain>
    </source>
</reference>
<dbReference type="AlphaFoldDB" id="D7FQF1"/>
<gene>
    <name evidence="2" type="ORF">Esi_0002_0320</name>
</gene>
<dbReference type="EMBL" id="FN648375">
    <property type="protein sequence ID" value="CBJ48483.1"/>
    <property type="molecule type" value="Genomic_DNA"/>
</dbReference>